<dbReference type="PANTHER" id="PTHR43667:SF2">
    <property type="entry name" value="FATTY ACID C-METHYL TRANSFERASE"/>
    <property type="match status" value="1"/>
</dbReference>
<dbReference type="InterPro" id="IPR050723">
    <property type="entry name" value="CFA/CMAS"/>
</dbReference>
<dbReference type="Gene3D" id="3.40.50.150">
    <property type="entry name" value="Vaccinia Virus protein VP39"/>
    <property type="match status" value="1"/>
</dbReference>
<name>A0ABY7U899_9CORY</name>
<protein>
    <submittedName>
        <fullName evidence="1">Cyclopropane fatty acyl phospholipid synthase</fullName>
    </submittedName>
</protein>
<dbReference type="Proteomes" id="UP001220064">
    <property type="component" value="Chromosome"/>
</dbReference>
<dbReference type="PANTHER" id="PTHR43667">
    <property type="entry name" value="CYCLOPROPANE-FATTY-ACYL-PHOSPHOLIPID SYNTHASE"/>
    <property type="match status" value="1"/>
</dbReference>
<proteinExistence type="predicted"/>
<dbReference type="InterPro" id="IPR029063">
    <property type="entry name" value="SAM-dependent_MTases_sf"/>
</dbReference>
<gene>
    <name evidence="1" type="ORF">CMASS_05255</name>
</gene>
<dbReference type="EMBL" id="CP063189">
    <property type="protein sequence ID" value="WCZ32493.1"/>
    <property type="molecule type" value="Genomic_DNA"/>
</dbReference>
<evidence type="ECO:0000313" key="2">
    <source>
        <dbReference type="Proteomes" id="UP001220064"/>
    </source>
</evidence>
<sequence length="437" mass="47001">MTGESKRAAIDAAAWPRVANVPSGRLIRLRARRAEAEFATACARGDIELDGGVAPDGPELTIYEDALFCRIARDGWLGLAESYLAGEWDTPDSDGLVVVLRKLLRSGYHPRSKKVSRSPDPGGEIPLSLLERYSGDGLTDYGGIFASGIPTTTRTSVDSYAPGAGRRGEPKTHFVDVRTYDEPRQVDRDDLAAAQRRATHQLLDAAEVTPGTHLLVYPGAGVAAAVNAAERRATVDILTADEDFLPGLKDAAIYAGVEDSVHAAVIEQAVPGPQQWRGRYDGIVVIDKLAAATDSQRRVLVGGLDRMLAPGGRAVLQSTVATPALTAAGKGALGALRAYIWPGLDYPETSAVHRLVDRHSGLRIIAETHTGAHAAESLAMQRSFFSGQLREAAASGFDAVFRRLWTYQLALREALMREGMIDSVQFTAVRRNRGGRR</sequence>
<keyword evidence="2" id="KW-1185">Reference proteome</keyword>
<dbReference type="SUPFAM" id="SSF53335">
    <property type="entry name" value="S-adenosyl-L-methionine-dependent methyltransferases"/>
    <property type="match status" value="1"/>
</dbReference>
<organism evidence="1 2">
    <name type="scientific">Corynebacterium massiliense DSM 45435</name>
    <dbReference type="NCBI Taxonomy" id="1121364"/>
    <lineage>
        <taxon>Bacteria</taxon>
        <taxon>Bacillati</taxon>
        <taxon>Actinomycetota</taxon>
        <taxon>Actinomycetes</taxon>
        <taxon>Mycobacteriales</taxon>
        <taxon>Corynebacteriaceae</taxon>
        <taxon>Corynebacterium</taxon>
    </lineage>
</organism>
<accession>A0ABY7U899</accession>
<dbReference type="RefSeq" id="WP_022861968.1">
    <property type="nucleotide sequence ID" value="NZ_ATVG01000001.1"/>
</dbReference>
<dbReference type="Pfam" id="PF02353">
    <property type="entry name" value="CMAS"/>
    <property type="match status" value="1"/>
</dbReference>
<evidence type="ECO:0000313" key="1">
    <source>
        <dbReference type="EMBL" id="WCZ32493.1"/>
    </source>
</evidence>
<reference evidence="1 2" key="1">
    <citation type="submission" date="2020-10" db="EMBL/GenBank/DDBJ databases">
        <title>Complete genome sequence of Corynebacterium massiliense DSM 45435, type strain of Corynebacterium massiliense.</title>
        <authorList>
            <person name="Busche T."/>
            <person name="Kalinowski J."/>
            <person name="Ruckert C."/>
        </authorList>
    </citation>
    <scope>NUCLEOTIDE SEQUENCE [LARGE SCALE GENOMIC DNA]</scope>
    <source>
        <strain evidence="1 2">DSM 45435</strain>
    </source>
</reference>